<dbReference type="AlphaFoldDB" id="A0A1I7S274"/>
<reference evidence="3" key="1">
    <citation type="submission" date="2016-11" db="UniProtKB">
        <authorList>
            <consortium name="WormBaseParasite"/>
        </authorList>
    </citation>
    <scope>IDENTIFICATION</scope>
</reference>
<sequence>MVAYEYNYNLSHDNSPPQHVYCNSEDERDPETADSTHFNALLRGRTFTTLLTLFIRKIKVTQKFEVRRVIFTLPTASSQLLGLGWPFNLGYNRYYGGRCCQNYYNPCTNPCANNYGYNSFYRPLGMGYGMPGYGNGLGMPGYGAGFGGIGGYPGAGYGTGFGMPGMGLMENYGGLGGMGYGGGIGTSIFDNPGLYGITGNLPYGAMMDPALARPGIGIGPYGFGNIRYKEKKSTKEDEQERSSSDSANILTMDQLVEKKK</sequence>
<name>A0A1I7S274_BURXY</name>
<accession>A0A1I7S274</accession>
<organism evidence="2 3">
    <name type="scientific">Bursaphelenchus xylophilus</name>
    <name type="common">Pinewood nematode worm</name>
    <name type="synonym">Aphelenchoides xylophilus</name>
    <dbReference type="NCBI Taxonomy" id="6326"/>
    <lineage>
        <taxon>Eukaryota</taxon>
        <taxon>Metazoa</taxon>
        <taxon>Ecdysozoa</taxon>
        <taxon>Nematoda</taxon>
        <taxon>Chromadorea</taxon>
        <taxon>Rhabditida</taxon>
        <taxon>Tylenchina</taxon>
        <taxon>Tylenchomorpha</taxon>
        <taxon>Aphelenchoidea</taxon>
        <taxon>Aphelenchoididae</taxon>
        <taxon>Bursaphelenchus</taxon>
    </lineage>
</organism>
<protein>
    <submittedName>
        <fullName evidence="3">Glycine-rich protein</fullName>
    </submittedName>
</protein>
<evidence type="ECO:0000313" key="3">
    <source>
        <dbReference type="WBParaSite" id="BXY_0710300.1"/>
    </source>
</evidence>
<feature type="compositionally biased region" description="Basic and acidic residues" evidence="1">
    <location>
        <begin position="232"/>
        <end position="243"/>
    </location>
</feature>
<dbReference type="WBParaSite" id="BXY_0710300.1">
    <property type="protein sequence ID" value="BXY_0710300.1"/>
    <property type="gene ID" value="BXY_0710300"/>
</dbReference>
<proteinExistence type="predicted"/>
<evidence type="ECO:0000313" key="2">
    <source>
        <dbReference type="Proteomes" id="UP000095284"/>
    </source>
</evidence>
<feature type="region of interest" description="Disordered" evidence="1">
    <location>
        <begin position="232"/>
        <end position="260"/>
    </location>
</feature>
<dbReference type="Proteomes" id="UP000095284">
    <property type="component" value="Unplaced"/>
</dbReference>
<evidence type="ECO:0000256" key="1">
    <source>
        <dbReference type="SAM" id="MobiDB-lite"/>
    </source>
</evidence>